<evidence type="ECO:0000313" key="1">
    <source>
        <dbReference type="EMBL" id="CUA80206.1"/>
    </source>
</evidence>
<keyword evidence="2" id="KW-1185">Reference proteome</keyword>
<dbReference type="EMBL" id="CYGZ01000008">
    <property type="protein sequence ID" value="CUA80206.1"/>
    <property type="molecule type" value="Genomic_DNA"/>
</dbReference>
<dbReference type="OrthoDB" id="2967651at2"/>
<dbReference type="InterPro" id="IPR036873">
    <property type="entry name" value="Rhodanese-like_dom_sf"/>
</dbReference>
<organism evidence="1 2">
    <name type="scientific">Anoxybacillus suryakundensis</name>
    <dbReference type="NCBI Taxonomy" id="1325335"/>
    <lineage>
        <taxon>Bacteria</taxon>
        <taxon>Bacillati</taxon>
        <taxon>Bacillota</taxon>
        <taxon>Bacilli</taxon>
        <taxon>Bacillales</taxon>
        <taxon>Anoxybacillaceae</taxon>
        <taxon>Anoxybacillus</taxon>
    </lineage>
</organism>
<dbReference type="Proteomes" id="UP000182738">
    <property type="component" value="Unassembled WGS sequence"/>
</dbReference>
<dbReference type="RefSeq" id="WP_055441228.1">
    <property type="nucleotide sequence ID" value="NZ_BAABDZ010000002.1"/>
</dbReference>
<protein>
    <recommendedName>
        <fullName evidence="3">Sulfurtransferase</fullName>
    </recommendedName>
</protein>
<name>A0A0K6GNU4_9BACL</name>
<proteinExistence type="predicted"/>
<dbReference type="Gene3D" id="3.40.250.10">
    <property type="entry name" value="Rhodanese-like domain"/>
    <property type="match status" value="1"/>
</dbReference>
<reference evidence="2" key="1">
    <citation type="submission" date="2015-08" db="EMBL/GenBank/DDBJ databases">
        <authorList>
            <person name="Varghese N."/>
        </authorList>
    </citation>
    <scope>NUCLEOTIDE SEQUENCE [LARGE SCALE GENOMIC DNA]</scope>
    <source>
        <strain evidence="2">DSM 27374</strain>
    </source>
</reference>
<accession>A0A0K6GNU4</accession>
<dbReference type="AlphaFoldDB" id="A0A0K6GNU4"/>
<dbReference type="STRING" id="1325335.GCA_001418025_01514"/>
<evidence type="ECO:0000313" key="2">
    <source>
        <dbReference type="Proteomes" id="UP000182738"/>
    </source>
</evidence>
<dbReference type="SUPFAM" id="SSF52821">
    <property type="entry name" value="Rhodanese/Cell cycle control phosphatase"/>
    <property type="match status" value="1"/>
</dbReference>
<sequence>MIYAILGMFVLYALYYRYVPVRGVKKLQSLRIDGQVTLLDVRDYNEKDEIKGAVRIPIAYFRRHYRAIPHREVVVVAHNELEKNVAIRLLRRYHFSVQGYYIKEHEHVHELNMVKCH</sequence>
<evidence type="ECO:0008006" key="3">
    <source>
        <dbReference type="Google" id="ProtNLM"/>
    </source>
</evidence>
<gene>
    <name evidence="1" type="ORF">Ga0061060_10836</name>
</gene>